<protein>
    <recommendedName>
        <fullName evidence="7">Rhodopsin domain-containing protein</fullName>
    </recommendedName>
</protein>
<feature type="transmembrane region" description="Helical" evidence="6">
    <location>
        <begin position="146"/>
        <end position="169"/>
    </location>
</feature>
<keyword evidence="3 6" id="KW-1133">Transmembrane helix</keyword>
<evidence type="ECO:0000256" key="1">
    <source>
        <dbReference type="ARBA" id="ARBA00004141"/>
    </source>
</evidence>
<dbReference type="GO" id="GO:0016020">
    <property type="term" value="C:membrane"/>
    <property type="evidence" value="ECO:0007669"/>
    <property type="project" value="UniProtKB-SubCell"/>
</dbReference>
<feature type="transmembrane region" description="Helical" evidence="6">
    <location>
        <begin position="105"/>
        <end position="125"/>
    </location>
</feature>
<sequence length="254" mass="27861">MLQHHGLESSLSRTRATTGEKALGPYAHSIAHAKAGVAIACVILAVIAIAMRLYSRIQLLKVLAIEDTLLVLATIEYLAFVALNVDSFRYGLCKHQWDITRAELFQIAPLTFAGGILFGSAMYTAKLSMLLQIKHIFTAKNKNSMFWMSWFLIGIVTCVYTLSLVISLIQCQPLVKIWNPSVAGVCHFRKKGGLVIGIVSLVTVGAVNRVTDLALLALPIMAVSRLQLNMTKARGMRDLCYGNIVSLRSELSIN</sequence>
<proteinExistence type="inferred from homology"/>
<comment type="similarity">
    <text evidence="5">Belongs to the SAT4 family.</text>
</comment>
<dbReference type="AlphaFoldDB" id="A0A6A6ZUT1"/>
<dbReference type="InterPro" id="IPR052337">
    <property type="entry name" value="SAT4-like"/>
</dbReference>
<name>A0A6A6ZUT1_9PLEO</name>
<dbReference type="PANTHER" id="PTHR33048:SF47">
    <property type="entry name" value="INTEGRAL MEMBRANE PROTEIN-RELATED"/>
    <property type="match status" value="1"/>
</dbReference>
<reference evidence="8" key="1">
    <citation type="journal article" date="2020" name="Stud. Mycol.">
        <title>101 Dothideomycetes genomes: a test case for predicting lifestyles and emergence of pathogens.</title>
        <authorList>
            <person name="Haridas S."/>
            <person name="Albert R."/>
            <person name="Binder M."/>
            <person name="Bloem J."/>
            <person name="Labutti K."/>
            <person name="Salamov A."/>
            <person name="Andreopoulos B."/>
            <person name="Baker S."/>
            <person name="Barry K."/>
            <person name="Bills G."/>
            <person name="Bluhm B."/>
            <person name="Cannon C."/>
            <person name="Castanera R."/>
            <person name="Culley D."/>
            <person name="Daum C."/>
            <person name="Ezra D."/>
            <person name="Gonzalez J."/>
            <person name="Henrissat B."/>
            <person name="Kuo A."/>
            <person name="Liang C."/>
            <person name="Lipzen A."/>
            <person name="Lutzoni F."/>
            <person name="Magnuson J."/>
            <person name="Mondo S."/>
            <person name="Nolan M."/>
            <person name="Ohm R."/>
            <person name="Pangilinan J."/>
            <person name="Park H.-J."/>
            <person name="Ramirez L."/>
            <person name="Alfaro M."/>
            <person name="Sun H."/>
            <person name="Tritt A."/>
            <person name="Yoshinaga Y."/>
            <person name="Zwiers L.-H."/>
            <person name="Turgeon B."/>
            <person name="Goodwin S."/>
            <person name="Spatafora J."/>
            <person name="Crous P."/>
            <person name="Grigoriev I."/>
        </authorList>
    </citation>
    <scope>NUCLEOTIDE SEQUENCE</scope>
    <source>
        <strain evidence="8">CBS 113818</strain>
    </source>
</reference>
<feature type="transmembrane region" description="Helical" evidence="6">
    <location>
        <begin position="35"/>
        <end position="55"/>
    </location>
</feature>
<dbReference type="EMBL" id="MU006230">
    <property type="protein sequence ID" value="KAF2824214.1"/>
    <property type="molecule type" value="Genomic_DNA"/>
</dbReference>
<evidence type="ECO:0000256" key="4">
    <source>
        <dbReference type="ARBA" id="ARBA00023136"/>
    </source>
</evidence>
<dbReference type="Proteomes" id="UP000799424">
    <property type="component" value="Unassembled WGS sequence"/>
</dbReference>
<keyword evidence="4 6" id="KW-0472">Membrane</keyword>
<evidence type="ECO:0000259" key="7">
    <source>
        <dbReference type="Pfam" id="PF20684"/>
    </source>
</evidence>
<evidence type="ECO:0000256" key="3">
    <source>
        <dbReference type="ARBA" id="ARBA00022989"/>
    </source>
</evidence>
<evidence type="ECO:0000256" key="2">
    <source>
        <dbReference type="ARBA" id="ARBA00022692"/>
    </source>
</evidence>
<dbReference type="PANTHER" id="PTHR33048">
    <property type="entry name" value="PTH11-LIKE INTEGRAL MEMBRANE PROTEIN (AFU_ORTHOLOGUE AFUA_5G11245)"/>
    <property type="match status" value="1"/>
</dbReference>
<evidence type="ECO:0000313" key="8">
    <source>
        <dbReference type="EMBL" id="KAF2824214.1"/>
    </source>
</evidence>
<feature type="transmembrane region" description="Helical" evidence="6">
    <location>
        <begin position="67"/>
        <end position="85"/>
    </location>
</feature>
<keyword evidence="2 6" id="KW-0812">Transmembrane</keyword>
<organism evidence="8 9">
    <name type="scientific">Ophiobolus disseminans</name>
    <dbReference type="NCBI Taxonomy" id="1469910"/>
    <lineage>
        <taxon>Eukaryota</taxon>
        <taxon>Fungi</taxon>
        <taxon>Dikarya</taxon>
        <taxon>Ascomycota</taxon>
        <taxon>Pezizomycotina</taxon>
        <taxon>Dothideomycetes</taxon>
        <taxon>Pleosporomycetidae</taxon>
        <taxon>Pleosporales</taxon>
        <taxon>Pleosporineae</taxon>
        <taxon>Phaeosphaeriaceae</taxon>
        <taxon>Ophiobolus</taxon>
    </lineage>
</organism>
<evidence type="ECO:0000313" key="9">
    <source>
        <dbReference type="Proteomes" id="UP000799424"/>
    </source>
</evidence>
<evidence type="ECO:0000256" key="6">
    <source>
        <dbReference type="SAM" id="Phobius"/>
    </source>
</evidence>
<dbReference type="OrthoDB" id="4682787at2759"/>
<accession>A0A6A6ZUT1</accession>
<feature type="domain" description="Rhodopsin" evidence="7">
    <location>
        <begin position="51"/>
        <end position="232"/>
    </location>
</feature>
<gene>
    <name evidence="8" type="ORF">CC86DRAFT_296903</name>
</gene>
<comment type="subcellular location">
    <subcellularLocation>
        <location evidence="1">Membrane</location>
        <topology evidence="1">Multi-pass membrane protein</topology>
    </subcellularLocation>
</comment>
<dbReference type="Pfam" id="PF20684">
    <property type="entry name" value="Fung_rhodopsin"/>
    <property type="match status" value="1"/>
</dbReference>
<keyword evidence="9" id="KW-1185">Reference proteome</keyword>
<evidence type="ECO:0000256" key="5">
    <source>
        <dbReference type="ARBA" id="ARBA00038359"/>
    </source>
</evidence>
<dbReference type="InterPro" id="IPR049326">
    <property type="entry name" value="Rhodopsin_dom_fungi"/>
</dbReference>